<dbReference type="GeneID" id="25287927"/>
<dbReference type="HOGENOM" id="CLU_018354_1_2_1"/>
<evidence type="ECO:0000259" key="5">
    <source>
        <dbReference type="PROSITE" id="PS51387"/>
    </source>
</evidence>
<dbReference type="VEuPathDB" id="FungiDB:A1O9_13036"/>
<keyword evidence="4" id="KW-0560">Oxidoreductase</keyword>
<protein>
    <recommendedName>
        <fullName evidence="5">FAD-binding PCMH-type domain-containing protein</fullName>
    </recommendedName>
</protein>
<gene>
    <name evidence="6" type="ORF">A1O9_13036</name>
</gene>
<comment type="similarity">
    <text evidence="1">Belongs to the oxygen-dependent FAD-linked oxidoreductase family.</text>
</comment>
<evidence type="ECO:0000313" key="6">
    <source>
        <dbReference type="EMBL" id="KEF50909.1"/>
    </source>
</evidence>
<dbReference type="GO" id="GO:0016491">
    <property type="term" value="F:oxidoreductase activity"/>
    <property type="evidence" value="ECO:0007669"/>
    <property type="project" value="UniProtKB-KW"/>
</dbReference>
<accession>A0A072NSS2</accession>
<dbReference type="OrthoDB" id="4154786at2759"/>
<evidence type="ECO:0000256" key="2">
    <source>
        <dbReference type="ARBA" id="ARBA00022630"/>
    </source>
</evidence>
<dbReference type="PANTHER" id="PTHR42973:SF34">
    <property type="entry name" value="FAD BINDING DOMAIN PROTEIN (AFU_ORTHOLOGUE AFUA_3G02770)"/>
    <property type="match status" value="1"/>
</dbReference>
<keyword evidence="7" id="KW-1185">Reference proteome</keyword>
<dbReference type="GO" id="GO:0071949">
    <property type="term" value="F:FAD binding"/>
    <property type="evidence" value="ECO:0007669"/>
    <property type="project" value="InterPro"/>
</dbReference>
<keyword evidence="3" id="KW-0274">FAD</keyword>
<dbReference type="PROSITE" id="PS51387">
    <property type="entry name" value="FAD_PCMH"/>
    <property type="match status" value="1"/>
</dbReference>
<name>A0A072NSS2_9EURO</name>
<keyword evidence="2" id="KW-0285">Flavoprotein</keyword>
<dbReference type="InterPro" id="IPR036318">
    <property type="entry name" value="FAD-bd_PCMH-like_sf"/>
</dbReference>
<dbReference type="InterPro" id="IPR016166">
    <property type="entry name" value="FAD-bd_PCMH"/>
</dbReference>
<organism evidence="6 7">
    <name type="scientific">Exophiala aquamarina CBS 119918</name>
    <dbReference type="NCBI Taxonomy" id="1182545"/>
    <lineage>
        <taxon>Eukaryota</taxon>
        <taxon>Fungi</taxon>
        <taxon>Dikarya</taxon>
        <taxon>Ascomycota</taxon>
        <taxon>Pezizomycotina</taxon>
        <taxon>Eurotiomycetes</taxon>
        <taxon>Chaetothyriomycetidae</taxon>
        <taxon>Chaetothyriales</taxon>
        <taxon>Herpotrichiellaceae</taxon>
        <taxon>Exophiala</taxon>
    </lineage>
</organism>
<feature type="domain" description="FAD-binding PCMH-type" evidence="5">
    <location>
        <begin position="41"/>
        <end position="205"/>
    </location>
</feature>
<dbReference type="InterPro" id="IPR016164">
    <property type="entry name" value="FAD-linked_Oxase-like_C"/>
</dbReference>
<dbReference type="RefSeq" id="XP_013253499.1">
    <property type="nucleotide sequence ID" value="XM_013398045.1"/>
</dbReference>
<proteinExistence type="inferred from homology"/>
<sequence length="472" mass="51840">MSGKNEDVVDRLRQLFPEQLFDETSPHYETTRNSFWSGNQKAEKPACVVQPRNAGELAQAVKVCAEFQTPFAVKSGGHGHFAGQSSITGGVQFDLAKLNVVSVNNEKTSVWVGSGNSWATVYKKLEKMGRIAVGGRAASSTGGISLYAARYGWSIDNVRSFEIALADGRVLIANRNSEPDLYRALRGGGSNFGVVASFELELYPYSGMWGGFRVVNPDYLTQAIEAFLGFIPKVEADEKGHTILALSSEDGELQVSQFLAYTDPVRDPPMFGQLQEVPANQKSLHLTHQSSLATFLAALQHGSGAHQALATITFRPNQPTLELACSLFKQIAAEMVDIAQSTLEIHLLPRHFKLKDDCYGLAGSGDPLICAVIAFTTNDAKHNGTVLQTQEKYLHQIAEEAKRYNVGHPFLYMNYAAKFQDVITSYGAENVEFLRRVAAAYDPDQVFQRLVPGPFKLYGRTRHINGKLQLGI</sequence>
<comment type="caution">
    <text evidence="6">The sequence shown here is derived from an EMBL/GenBank/DDBJ whole genome shotgun (WGS) entry which is preliminary data.</text>
</comment>
<reference evidence="6 7" key="1">
    <citation type="submission" date="2013-03" db="EMBL/GenBank/DDBJ databases">
        <title>The Genome Sequence of Exophiala aquamarina CBS 119918.</title>
        <authorList>
            <consortium name="The Broad Institute Genomics Platform"/>
            <person name="Cuomo C."/>
            <person name="de Hoog S."/>
            <person name="Gorbushina A."/>
            <person name="Walker B."/>
            <person name="Young S.K."/>
            <person name="Zeng Q."/>
            <person name="Gargeya S."/>
            <person name="Fitzgerald M."/>
            <person name="Haas B."/>
            <person name="Abouelleil A."/>
            <person name="Allen A.W."/>
            <person name="Alvarado L."/>
            <person name="Arachchi H.M."/>
            <person name="Berlin A.M."/>
            <person name="Chapman S.B."/>
            <person name="Gainer-Dewar J."/>
            <person name="Goldberg J."/>
            <person name="Griggs A."/>
            <person name="Gujja S."/>
            <person name="Hansen M."/>
            <person name="Howarth C."/>
            <person name="Imamovic A."/>
            <person name="Ireland A."/>
            <person name="Larimer J."/>
            <person name="McCowan C."/>
            <person name="Murphy C."/>
            <person name="Pearson M."/>
            <person name="Poon T.W."/>
            <person name="Priest M."/>
            <person name="Roberts A."/>
            <person name="Saif S."/>
            <person name="Shea T."/>
            <person name="Sisk P."/>
            <person name="Sykes S."/>
            <person name="Wortman J."/>
            <person name="Nusbaum C."/>
            <person name="Birren B."/>
        </authorList>
    </citation>
    <scope>NUCLEOTIDE SEQUENCE [LARGE SCALE GENOMIC DNA]</scope>
    <source>
        <strain evidence="6 7">CBS 119918</strain>
    </source>
</reference>
<dbReference type="EMBL" id="AMGV01000046">
    <property type="protein sequence ID" value="KEF50909.1"/>
    <property type="molecule type" value="Genomic_DNA"/>
</dbReference>
<dbReference type="InterPro" id="IPR050416">
    <property type="entry name" value="FAD-linked_Oxidoreductase"/>
</dbReference>
<dbReference type="SUPFAM" id="SSF56176">
    <property type="entry name" value="FAD-binding/transporter-associated domain-like"/>
    <property type="match status" value="1"/>
</dbReference>
<dbReference type="Proteomes" id="UP000027920">
    <property type="component" value="Unassembled WGS sequence"/>
</dbReference>
<dbReference type="PANTHER" id="PTHR42973">
    <property type="entry name" value="BINDING OXIDOREDUCTASE, PUTATIVE (AFU_ORTHOLOGUE AFUA_1G17690)-RELATED"/>
    <property type="match status" value="1"/>
</dbReference>
<dbReference type="SUPFAM" id="SSF55103">
    <property type="entry name" value="FAD-linked oxidases, C-terminal domain"/>
    <property type="match status" value="1"/>
</dbReference>
<evidence type="ECO:0000256" key="1">
    <source>
        <dbReference type="ARBA" id="ARBA00005466"/>
    </source>
</evidence>
<evidence type="ECO:0000313" key="7">
    <source>
        <dbReference type="Proteomes" id="UP000027920"/>
    </source>
</evidence>
<dbReference type="InterPro" id="IPR016169">
    <property type="entry name" value="FAD-bd_PCMH_sub2"/>
</dbReference>
<dbReference type="InterPro" id="IPR006094">
    <property type="entry name" value="Oxid_FAD_bind_N"/>
</dbReference>
<dbReference type="STRING" id="1182545.A0A072NSS2"/>
<dbReference type="Gene3D" id="3.30.465.10">
    <property type="match status" value="1"/>
</dbReference>
<evidence type="ECO:0000256" key="4">
    <source>
        <dbReference type="ARBA" id="ARBA00023002"/>
    </source>
</evidence>
<evidence type="ECO:0000256" key="3">
    <source>
        <dbReference type="ARBA" id="ARBA00022827"/>
    </source>
</evidence>
<dbReference type="AlphaFoldDB" id="A0A072NSS2"/>
<dbReference type="Pfam" id="PF01565">
    <property type="entry name" value="FAD_binding_4"/>
    <property type="match status" value="1"/>
</dbReference>